<evidence type="ECO:0000256" key="2">
    <source>
        <dbReference type="ARBA" id="ARBA00023015"/>
    </source>
</evidence>
<dbReference type="PROSITE" id="PS50888">
    <property type="entry name" value="BHLH"/>
    <property type="match status" value="1"/>
</dbReference>
<organism evidence="8 9">
    <name type="scientific">Aplysia californica</name>
    <name type="common">California sea hare</name>
    <dbReference type="NCBI Taxonomy" id="6500"/>
    <lineage>
        <taxon>Eukaryota</taxon>
        <taxon>Metazoa</taxon>
        <taxon>Spiralia</taxon>
        <taxon>Lophotrochozoa</taxon>
        <taxon>Mollusca</taxon>
        <taxon>Gastropoda</taxon>
        <taxon>Heterobranchia</taxon>
        <taxon>Euthyneura</taxon>
        <taxon>Tectipleura</taxon>
        <taxon>Aplysiida</taxon>
        <taxon>Aplysioidea</taxon>
        <taxon>Aplysiidae</taxon>
        <taxon>Aplysia</taxon>
    </lineage>
</organism>
<keyword evidence="2" id="KW-0805">Transcription regulation</keyword>
<feature type="compositionally biased region" description="Acidic residues" evidence="6">
    <location>
        <begin position="247"/>
        <end position="266"/>
    </location>
</feature>
<dbReference type="InterPro" id="IPR035965">
    <property type="entry name" value="PAS-like_dom_sf"/>
</dbReference>
<feature type="compositionally biased region" description="Low complexity" evidence="6">
    <location>
        <begin position="677"/>
        <end position="698"/>
    </location>
</feature>
<dbReference type="PANTHER" id="PTHR23043">
    <property type="entry name" value="HYPOXIA-INDUCIBLE FACTOR 1 ALPHA"/>
    <property type="match status" value="1"/>
</dbReference>
<dbReference type="RefSeq" id="XP_012942213.1">
    <property type="nucleotide sequence ID" value="XM_013086759.2"/>
</dbReference>
<reference evidence="9" key="1">
    <citation type="submission" date="2025-08" db="UniProtKB">
        <authorList>
            <consortium name="RefSeq"/>
        </authorList>
    </citation>
    <scope>IDENTIFICATION</scope>
</reference>
<evidence type="ECO:0000256" key="5">
    <source>
        <dbReference type="ARBA" id="ARBA00023242"/>
    </source>
</evidence>
<dbReference type="PANTHER" id="PTHR23043:SF40">
    <property type="match status" value="1"/>
</dbReference>
<evidence type="ECO:0000256" key="3">
    <source>
        <dbReference type="ARBA" id="ARBA00023125"/>
    </source>
</evidence>
<name>A0ABM1A798_APLCA</name>
<feature type="region of interest" description="Disordered" evidence="6">
    <location>
        <begin position="1"/>
        <end position="41"/>
    </location>
</feature>
<dbReference type="Pfam" id="PF08447">
    <property type="entry name" value="PAS_3"/>
    <property type="match status" value="1"/>
</dbReference>
<feature type="region of interest" description="Disordered" evidence="6">
    <location>
        <begin position="909"/>
        <end position="953"/>
    </location>
</feature>
<evidence type="ECO:0000259" key="7">
    <source>
        <dbReference type="PROSITE" id="PS50888"/>
    </source>
</evidence>
<comment type="subcellular location">
    <subcellularLocation>
        <location evidence="1">Nucleus</location>
    </subcellularLocation>
</comment>
<evidence type="ECO:0000313" key="8">
    <source>
        <dbReference type="Proteomes" id="UP000694888"/>
    </source>
</evidence>
<dbReference type="Gene3D" id="3.30.450.20">
    <property type="entry name" value="PAS domain"/>
    <property type="match status" value="2"/>
</dbReference>
<feature type="region of interest" description="Disordered" evidence="6">
    <location>
        <begin position="675"/>
        <end position="702"/>
    </location>
</feature>
<proteinExistence type="predicted"/>
<keyword evidence="4" id="KW-0804">Transcription</keyword>
<dbReference type="SMART" id="SM00091">
    <property type="entry name" value="PAS"/>
    <property type="match status" value="1"/>
</dbReference>
<feature type="compositionally biased region" description="Low complexity" evidence="6">
    <location>
        <begin position="909"/>
        <end position="941"/>
    </location>
</feature>
<protein>
    <submittedName>
        <fullName evidence="9">Uncharacterized protein LOC101845948</fullName>
    </submittedName>
</protein>
<evidence type="ECO:0000256" key="4">
    <source>
        <dbReference type="ARBA" id="ARBA00023163"/>
    </source>
</evidence>
<evidence type="ECO:0000313" key="9">
    <source>
        <dbReference type="RefSeq" id="XP_012942213.1"/>
    </source>
</evidence>
<feature type="compositionally biased region" description="Basic residues" evidence="6">
    <location>
        <begin position="16"/>
        <end position="28"/>
    </location>
</feature>
<feature type="region of interest" description="Disordered" evidence="6">
    <location>
        <begin position="202"/>
        <end position="271"/>
    </location>
</feature>
<feature type="region of interest" description="Disordered" evidence="6">
    <location>
        <begin position="1044"/>
        <end position="1070"/>
    </location>
</feature>
<dbReference type="CDD" id="cd00130">
    <property type="entry name" value="PAS"/>
    <property type="match status" value="2"/>
</dbReference>
<evidence type="ECO:0000256" key="1">
    <source>
        <dbReference type="ARBA" id="ARBA00004123"/>
    </source>
</evidence>
<accession>A0ABM1A798</accession>
<keyword evidence="3" id="KW-0238">DNA-binding</keyword>
<evidence type="ECO:0000256" key="6">
    <source>
        <dbReference type="SAM" id="MobiDB-lite"/>
    </source>
</evidence>
<dbReference type="GeneID" id="101845948"/>
<dbReference type="SUPFAM" id="SSF55785">
    <property type="entry name" value="PYP-like sensor domain (PAS domain)"/>
    <property type="match status" value="2"/>
</dbReference>
<feature type="domain" description="BHLH" evidence="7">
    <location>
        <begin position="25"/>
        <end position="76"/>
    </location>
</feature>
<dbReference type="InterPro" id="IPR013655">
    <property type="entry name" value="PAS_fold_3"/>
</dbReference>
<keyword evidence="8" id="KW-1185">Reference proteome</keyword>
<dbReference type="Proteomes" id="UP000694888">
    <property type="component" value="Unplaced"/>
</dbReference>
<feature type="region of interest" description="Disordered" evidence="6">
    <location>
        <begin position="1123"/>
        <end position="1150"/>
    </location>
</feature>
<dbReference type="InterPro" id="IPR000014">
    <property type="entry name" value="PAS"/>
</dbReference>
<gene>
    <name evidence="9" type="primary">LOC101845948</name>
</gene>
<keyword evidence="5" id="KW-0539">Nucleus</keyword>
<dbReference type="InterPro" id="IPR011598">
    <property type="entry name" value="bHLH_dom"/>
</dbReference>
<sequence length="1242" mass="136837">MSSPGGESEERDGSRPKSRTVQNRKSHLTKAPAGNNTRGSDSEMFAELARLLPNAKDMKQDKLSILRLLLSYLKFREALDSDEADLTEALSSTDSDALTFESTHDNSSPENSFNPYFACLHQPDTTLLDNDGSILGGHLNGVNNRLTRNKISLPEKVVEEIETTFFSKEEDSEVKKERLQRYKEGLESGMLEFLGQPEINRTSVVSSRSSIPLKGSVGIPNNSKPLKRSNIRRSKDSSYGSDNNSDLTDDHDEKDKDDERDEDDETVDKSLSLAEQDCAEVGVSYFTSPDILEGEMMLEATGGFLMMLDRNLTIIYVSENVDQFLGRSQAFYFGQAVSDFVLDKDYPELLRQTRDEQFHAETNSAALPPWFVNRRFHLAMLYCFQKPGSRHKDVGCTLFQWNLKLRLRRNKASGIIEVKGATVLCRPVRTNSILEIRMDGSMWRCTMDLHFSYTYVEEKVSFLIGYAPTDLIGKRAHMYKNPCDLLTCKSSANHLYTQGKAESGYYRYLTRDGGWVWMFTMMTIVYDSQKNPQFINCANYLVCEEEVERVLSRDRKSYERMRSLGFMQDDTLNPTTSKTLAHVDIMKQKKNMGKRKTEVLSRLPDLVENSSIMFPVSPNEETPTYPAGCGPEHQKRVHGLSYDGMIQKRRKYDAITPPIATTKDSIYIYKPVEEQTSGSDLPQQSSSSSASKSPDNNGLGDITTLQVDQSVENFISKDIGLMDFLLDSPPSENVDVSMGSSAVTSGSSVQSSSISFETRDASDRLLSSESQTSVSSMNLVWSDLPTTLDSKATEDSAQSFQSVLGVDVPVTSAIAHSGVPLGSLVESMSGDSFSYTSPQAEGAGNPANIDDSYSNFDILKDNLCIFGSLPDCSDISSQSLQVTASIQSNLSFPSVSTAPSSDKVISTFDPTPSTFHPTPSTSLVPSLDSTTSTLHPTTSPSMDKAIYPSQSTPSLDTDISMPYLSQKDIEELGNAVSIDDLLGAFNDENTFPTSFPTTSSSSFNSKYSGTPKYTGGTSQGHQDLGANFTSYNSNTFDPLSFINFDNTSSQPQENTNLSHISQSETSDWPVTSSDTEAQLVSSSGAPLNFVSSITWIPGQSSTVSEQTPSAGIISSFMIHNGVSSNTHPQHTEISASSNNPTPTETLPVQDNVGTTLTTCSESYSIQSYGQENPLPQAMGGSSHFCRDGHQQQLKPNSQHMFISKSRRLRGSQPKGEQHGITMDLPADLLDIVLDSMKETEQH</sequence>